<evidence type="ECO:0000313" key="3">
    <source>
        <dbReference type="Proteomes" id="UP001498476"/>
    </source>
</evidence>
<organism evidence="2 3">
    <name type="scientific">Neonectria punicea</name>
    <dbReference type="NCBI Taxonomy" id="979145"/>
    <lineage>
        <taxon>Eukaryota</taxon>
        <taxon>Fungi</taxon>
        <taxon>Dikarya</taxon>
        <taxon>Ascomycota</taxon>
        <taxon>Pezizomycotina</taxon>
        <taxon>Sordariomycetes</taxon>
        <taxon>Hypocreomycetidae</taxon>
        <taxon>Hypocreales</taxon>
        <taxon>Nectriaceae</taxon>
        <taxon>Neonectria</taxon>
    </lineage>
</organism>
<feature type="signal peptide" evidence="1">
    <location>
        <begin position="1"/>
        <end position="17"/>
    </location>
</feature>
<protein>
    <submittedName>
        <fullName evidence="2">Uncharacterized protein</fullName>
    </submittedName>
</protein>
<keyword evidence="3" id="KW-1185">Reference proteome</keyword>
<gene>
    <name evidence="2" type="ORF">QQX98_002270</name>
</gene>
<dbReference type="EMBL" id="JAZAVJ010000023">
    <property type="protein sequence ID" value="KAK7421376.1"/>
    <property type="molecule type" value="Genomic_DNA"/>
</dbReference>
<reference evidence="2 3" key="1">
    <citation type="journal article" date="2025" name="Microbiol. Resour. Announc.">
        <title>Draft genome sequences for Neonectria magnoliae and Neonectria punicea, canker pathogens of Liriodendron tulipifera and Acer saccharum in West Virginia.</title>
        <authorList>
            <person name="Petronek H.M."/>
            <person name="Kasson M.T."/>
            <person name="Metheny A.M."/>
            <person name="Stauder C.M."/>
            <person name="Lovett B."/>
            <person name="Lynch S.C."/>
            <person name="Garnas J.R."/>
            <person name="Kasson L.R."/>
            <person name="Stajich J.E."/>
        </authorList>
    </citation>
    <scope>NUCLEOTIDE SEQUENCE [LARGE SCALE GENOMIC DNA]</scope>
    <source>
        <strain evidence="2 3">NRRL 64653</strain>
    </source>
</reference>
<accession>A0ABR1HJT5</accession>
<dbReference type="Proteomes" id="UP001498476">
    <property type="component" value="Unassembled WGS sequence"/>
</dbReference>
<feature type="chain" id="PRO_5045596247" evidence="1">
    <location>
        <begin position="18"/>
        <end position="473"/>
    </location>
</feature>
<sequence>MKFSHLVAASLPLSVSAGPIATLQARQDVDCSPSSSSGLKAECWAALEMDKYITEWVAANGTEANCEALGFAQCFLQFNGFTGLTCNLITSDTCTPFQTNSPEKYYSNQQFYVKSTLYLISFPANPQQALWNIYTVYQFFNQYSQALSNGASLAGQTVDSIVAEVAPPVESPAAMSDLMKVLGSTLNVVSLFTGFVPGASGQAVGFINAGLSLAFGLSSKLGQTLGVTQTANDRFVQLGDIGSSLAKLVEDYQNNLLNTVQEIQGNHTLFLATCSEGGFSQRVTTSLTIQASELYRQLQLFVLSTALNANGIVSSRSTGVKVLEFAKETSDISCEAFSPGGNCNQWWFDEAAGNTYALHNPGDTRNTHIDLTFAIVDNGWATLDEIFKIEDCAGKEPEFDSATLGITCMASHGWCEWNYQSNPSDARANPQFTNCDNDSNWGTLCGSFQNGLLVPESYLGPLLLTGGLTCKKL</sequence>
<name>A0ABR1HJT5_9HYPO</name>
<comment type="caution">
    <text evidence="2">The sequence shown here is derived from an EMBL/GenBank/DDBJ whole genome shotgun (WGS) entry which is preliminary data.</text>
</comment>
<evidence type="ECO:0000313" key="2">
    <source>
        <dbReference type="EMBL" id="KAK7421376.1"/>
    </source>
</evidence>
<keyword evidence="1" id="KW-0732">Signal</keyword>
<evidence type="ECO:0000256" key="1">
    <source>
        <dbReference type="SAM" id="SignalP"/>
    </source>
</evidence>
<proteinExistence type="predicted"/>